<dbReference type="AlphaFoldDB" id="A0A0B7BKU3"/>
<dbReference type="GO" id="GO:0050660">
    <property type="term" value="F:flavin adenine dinucleotide binding"/>
    <property type="evidence" value="ECO:0007669"/>
    <property type="project" value="InterPro"/>
</dbReference>
<dbReference type="SUPFAM" id="SSF51905">
    <property type="entry name" value="FAD/NAD(P)-binding domain"/>
    <property type="match status" value="1"/>
</dbReference>
<comment type="cofactor">
    <cofactor evidence="1 5">
        <name>FAD</name>
        <dbReference type="ChEBI" id="CHEBI:57692"/>
    </cofactor>
</comment>
<keyword evidence="4 5" id="KW-0274">FAD</keyword>
<dbReference type="InterPro" id="IPR000172">
    <property type="entry name" value="GMC_OxRdtase_N"/>
</dbReference>
<keyword evidence="3 6" id="KW-0285">Flavoprotein</keyword>
<feature type="signal peptide" evidence="7">
    <location>
        <begin position="1"/>
        <end position="19"/>
    </location>
</feature>
<feature type="domain" description="Glucose-methanol-choline oxidoreductase N-terminal" evidence="8">
    <location>
        <begin position="119"/>
        <end position="142"/>
    </location>
</feature>
<protein>
    <recommendedName>
        <fullName evidence="8 9">Glucose-methanol-choline oxidoreductase N-terminal domain-containing protein</fullName>
    </recommendedName>
</protein>
<dbReference type="GO" id="GO:0016614">
    <property type="term" value="F:oxidoreductase activity, acting on CH-OH group of donors"/>
    <property type="evidence" value="ECO:0007669"/>
    <property type="project" value="InterPro"/>
</dbReference>
<evidence type="ECO:0000256" key="2">
    <source>
        <dbReference type="ARBA" id="ARBA00010790"/>
    </source>
</evidence>
<evidence type="ECO:0000259" key="9">
    <source>
        <dbReference type="PROSITE" id="PS00624"/>
    </source>
</evidence>
<dbReference type="PANTHER" id="PTHR11552">
    <property type="entry name" value="GLUCOSE-METHANOL-CHOLINE GMC OXIDOREDUCTASE"/>
    <property type="match status" value="1"/>
</dbReference>
<dbReference type="InterPro" id="IPR007867">
    <property type="entry name" value="GMC_OxRtase_C"/>
</dbReference>
<accession>A0A0B7BKU3</accession>
<gene>
    <name evidence="10" type="primary">ORF191098</name>
</gene>
<evidence type="ECO:0000256" key="5">
    <source>
        <dbReference type="PIRSR" id="PIRSR000137-2"/>
    </source>
</evidence>
<dbReference type="Gene3D" id="3.30.560.10">
    <property type="entry name" value="Glucose Oxidase, domain 3"/>
    <property type="match status" value="1"/>
</dbReference>
<dbReference type="PIRSF" id="PIRSF000137">
    <property type="entry name" value="Alcohol_oxidase"/>
    <property type="match status" value="1"/>
</dbReference>
<evidence type="ECO:0000256" key="4">
    <source>
        <dbReference type="ARBA" id="ARBA00022827"/>
    </source>
</evidence>
<dbReference type="PROSITE" id="PS00623">
    <property type="entry name" value="GMC_OXRED_1"/>
    <property type="match status" value="1"/>
</dbReference>
<sequence length="602" mass="65996">MAVAVKILLTVLVAVLVNKFYNNSSTGPTLAVNINSTYDYIVVGAGSAGCVVAARLSEDLGVSVLLLEAGESDWGNATISVPGLSFFTQRSNIDWQYYTEPQKGLLDGFNNGRSYWPRGKVLGGSSSINAMLYVRGSRHDFDRWATYTGDSGWDYSHVLPYFKKAETTQIPQLLNSDYHGVNGPLTINHNVESKLTSKLIDAFVSSGHKFNQDYNGKTLEGVARAQVNSFNSERMSTSRAFLRPAQDRPNLDVAINSHVTRVIIENKKAVGVEVIRNGRKYVVHAKKEIVLSAGAIGSPHILLLSGVGPKEHLKKLKIPVVADLPVGQNLQDHLMFDMSVTIKEPLTPTLESLESIWTKLQYMIFGTGPISSAYFVETVLFASTTTETKQKGWPDLQIHLSSIASSPLLMNSFGYTEELKRDLSARSSSKYGFTCLPSLLRPESRGSITLKTTDPFDYPTINANYLEKQEDIELLIRGINECKKAVDTKTMKDIGAELADKVGALSCKQHRFDSYEYWACALKQRPLTIYHPIGTCKMGPSGDKTSVVNSELKVNGVAGLRVADASIMPWIVSGNPNAAIIMIAEKAADLIKGKSPLHPIDI</sequence>
<evidence type="ECO:0000259" key="8">
    <source>
        <dbReference type="PROSITE" id="PS00623"/>
    </source>
</evidence>
<evidence type="ECO:0000256" key="6">
    <source>
        <dbReference type="RuleBase" id="RU003968"/>
    </source>
</evidence>
<dbReference type="PROSITE" id="PS00624">
    <property type="entry name" value="GMC_OXRED_2"/>
    <property type="match status" value="1"/>
</dbReference>
<feature type="domain" description="Glucose-methanol-choline oxidoreductase N-terminal" evidence="9">
    <location>
        <begin position="294"/>
        <end position="308"/>
    </location>
</feature>
<organism evidence="10">
    <name type="scientific">Arion vulgaris</name>
    <dbReference type="NCBI Taxonomy" id="1028688"/>
    <lineage>
        <taxon>Eukaryota</taxon>
        <taxon>Metazoa</taxon>
        <taxon>Spiralia</taxon>
        <taxon>Lophotrochozoa</taxon>
        <taxon>Mollusca</taxon>
        <taxon>Gastropoda</taxon>
        <taxon>Heterobranchia</taxon>
        <taxon>Euthyneura</taxon>
        <taxon>Panpulmonata</taxon>
        <taxon>Eupulmonata</taxon>
        <taxon>Stylommatophora</taxon>
        <taxon>Helicina</taxon>
        <taxon>Arionoidea</taxon>
        <taxon>Arionidae</taxon>
        <taxon>Arion</taxon>
    </lineage>
</organism>
<dbReference type="Pfam" id="PF00732">
    <property type="entry name" value="GMC_oxred_N"/>
    <property type="match status" value="1"/>
</dbReference>
<evidence type="ECO:0000256" key="7">
    <source>
        <dbReference type="SAM" id="SignalP"/>
    </source>
</evidence>
<feature type="binding site" evidence="5">
    <location>
        <position position="121"/>
    </location>
    <ligand>
        <name>FAD</name>
        <dbReference type="ChEBI" id="CHEBI:57692"/>
    </ligand>
</feature>
<feature type="binding site" evidence="5">
    <location>
        <position position="259"/>
    </location>
    <ligand>
        <name>FAD</name>
        <dbReference type="ChEBI" id="CHEBI:57692"/>
    </ligand>
</feature>
<feature type="chain" id="PRO_5002128240" description="Glucose-methanol-choline oxidoreductase N-terminal domain-containing protein" evidence="7">
    <location>
        <begin position="20"/>
        <end position="602"/>
    </location>
</feature>
<dbReference type="EMBL" id="HACG01046081">
    <property type="protein sequence ID" value="CEK92946.1"/>
    <property type="molecule type" value="Transcribed_RNA"/>
</dbReference>
<dbReference type="InterPro" id="IPR036188">
    <property type="entry name" value="FAD/NAD-bd_sf"/>
</dbReference>
<reference evidence="10" key="1">
    <citation type="submission" date="2014-12" db="EMBL/GenBank/DDBJ databases">
        <title>Insight into the proteome of Arion vulgaris.</title>
        <authorList>
            <person name="Aradska J."/>
            <person name="Bulat T."/>
            <person name="Smidak R."/>
            <person name="Sarate P."/>
            <person name="Gangsoo J."/>
            <person name="Sialana F."/>
            <person name="Bilban M."/>
            <person name="Lubec G."/>
        </authorList>
    </citation>
    <scope>NUCLEOTIDE SEQUENCE</scope>
    <source>
        <tissue evidence="10">Skin</tissue>
    </source>
</reference>
<name>A0A0B7BKU3_9EUPU</name>
<dbReference type="Pfam" id="PF05199">
    <property type="entry name" value="GMC_oxred_C"/>
    <property type="match status" value="1"/>
</dbReference>
<dbReference type="InterPro" id="IPR012132">
    <property type="entry name" value="GMC_OxRdtase"/>
</dbReference>
<dbReference type="SUPFAM" id="SSF54373">
    <property type="entry name" value="FAD-linked reductases, C-terminal domain"/>
    <property type="match status" value="1"/>
</dbReference>
<keyword evidence="7" id="KW-0732">Signal</keyword>
<evidence type="ECO:0000256" key="1">
    <source>
        <dbReference type="ARBA" id="ARBA00001974"/>
    </source>
</evidence>
<proteinExistence type="inferred from homology"/>
<dbReference type="Gene3D" id="3.50.50.60">
    <property type="entry name" value="FAD/NAD(P)-binding domain"/>
    <property type="match status" value="1"/>
</dbReference>
<comment type="similarity">
    <text evidence="2 6">Belongs to the GMC oxidoreductase family.</text>
</comment>
<evidence type="ECO:0000256" key="3">
    <source>
        <dbReference type="ARBA" id="ARBA00022630"/>
    </source>
</evidence>
<dbReference type="PANTHER" id="PTHR11552:SF147">
    <property type="entry name" value="CHOLINE DEHYDROGENASE, MITOCHONDRIAL"/>
    <property type="match status" value="1"/>
</dbReference>
<evidence type="ECO:0000313" key="10">
    <source>
        <dbReference type="EMBL" id="CEK92946.1"/>
    </source>
</evidence>